<dbReference type="GO" id="GO:0008270">
    <property type="term" value="F:zinc ion binding"/>
    <property type="evidence" value="ECO:0007669"/>
    <property type="project" value="InterPro"/>
</dbReference>
<dbReference type="SMART" id="SM00906">
    <property type="entry name" value="Fungal_trans"/>
    <property type="match status" value="1"/>
</dbReference>
<feature type="compositionally biased region" description="Polar residues" evidence="5">
    <location>
        <begin position="1"/>
        <end position="18"/>
    </location>
</feature>
<keyword evidence="4" id="KW-0175">Coiled coil</keyword>
<feature type="coiled-coil region" evidence="4">
    <location>
        <begin position="79"/>
        <end position="106"/>
    </location>
</feature>
<dbReference type="InterPro" id="IPR036864">
    <property type="entry name" value="Zn2-C6_fun-type_DNA-bd_sf"/>
</dbReference>
<gene>
    <name evidence="7" type="ORF">JAAARDRAFT_30847</name>
</gene>
<dbReference type="STRING" id="933084.A0A067QFM8"/>
<dbReference type="CDD" id="cd12148">
    <property type="entry name" value="fungal_TF_MHR"/>
    <property type="match status" value="1"/>
</dbReference>
<evidence type="ECO:0000256" key="5">
    <source>
        <dbReference type="SAM" id="MobiDB-lite"/>
    </source>
</evidence>
<keyword evidence="2" id="KW-0479">Metal-binding</keyword>
<reference evidence="8" key="1">
    <citation type="journal article" date="2014" name="Proc. Natl. Acad. Sci. U.S.A.">
        <title>Extensive sampling of basidiomycete genomes demonstrates inadequacy of the white-rot/brown-rot paradigm for wood decay fungi.</title>
        <authorList>
            <person name="Riley R."/>
            <person name="Salamov A.A."/>
            <person name="Brown D.W."/>
            <person name="Nagy L.G."/>
            <person name="Floudas D."/>
            <person name="Held B.W."/>
            <person name="Levasseur A."/>
            <person name="Lombard V."/>
            <person name="Morin E."/>
            <person name="Otillar R."/>
            <person name="Lindquist E.A."/>
            <person name="Sun H."/>
            <person name="LaButti K.M."/>
            <person name="Schmutz J."/>
            <person name="Jabbour D."/>
            <person name="Luo H."/>
            <person name="Baker S.E."/>
            <person name="Pisabarro A.G."/>
            <person name="Walton J.D."/>
            <person name="Blanchette R.A."/>
            <person name="Henrissat B."/>
            <person name="Martin F."/>
            <person name="Cullen D."/>
            <person name="Hibbett D.S."/>
            <person name="Grigoriev I.V."/>
        </authorList>
    </citation>
    <scope>NUCLEOTIDE SEQUENCE [LARGE SCALE GENOMIC DNA]</scope>
    <source>
        <strain evidence="8">MUCL 33604</strain>
    </source>
</reference>
<evidence type="ECO:0000256" key="2">
    <source>
        <dbReference type="ARBA" id="ARBA00022723"/>
    </source>
</evidence>
<dbReference type="SMART" id="SM00066">
    <property type="entry name" value="GAL4"/>
    <property type="match status" value="1"/>
</dbReference>
<dbReference type="PROSITE" id="PS00463">
    <property type="entry name" value="ZN2_CY6_FUNGAL_1"/>
    <property type="match status" value="1"/>
</dbReference>
<evidence type="ECO:0000259" key="6">
    <source>
        <dbReference type="PROSITE" id="PS50048"/>
    </source>
</evidence>
<dbReference type="OrthoDB" id="424974at2759"/>
<dbReference type="PANTHER" id="PTHR31001">
    <property type="entry name" value="UNCHARACTERIZED TRANSCRIPTIONAL REGULATORY PROTEIN"/>
    <property type="match status" value="1"/>
</dbReference>
<feature type="region of interest" description="Disordered" evidence="5">
    <location>
        <begin position="775"/>
        <end position="794"/>
    </location>
</feature>
<feature type="compositionally biased region" description="Low complexity" evidence="5">
    <location>
        <begin position="728"/>
        <end position="741"/>
    </location>
</feature>
<dbReference type="EMBL" id="KL197712">
    <property type="protein sequence ID" value="KDQ61406.1"/>
    <property type="molecule type" value="Genomic_DNA"/>
</dbReference>
<comment type="subcellular location">
    <subcellularLocation>
        <location evidence="1">Nucleus</location>
    </subcellularLocation>
</comment>
<organism evidence="7 8">
    <name type="scientific">Jaapia argillacea MUCL 33604</name>
    <dbReference type="NCBI Taxonomy" id="933084"/>
    <lineage>
        <taxon>Eukaryota</taxon>
        <taxon>Fungi</taxon>
        <taxon>Dikarya</taxon>
        <taxon>Basidiomycota</taxon>
        <taxon>Agaricomycotina</taxon>
        <taxon>Agaricomycetes</taxon>
        <taxon>Agaricomycetidae</taxon>
        <taxon>Jaapiales</taxon>
        <taxon>Jaapiaceae</taxon>
        <taxon>Jaapia</taxon>
    </lineage>
</organism>
<name>A0A067QFM8_9AGAM</name>
<dbReference type="InParanoid" id="A0A067QFM8"/>
<protein>
    <recommendedName>
        <fullName evidence="6">Zn(2)-C6 fungal-type domain-containing protein</fullName>
    </recommendedName>
</protein>
<feature type="region of interest" description="Disordered" evidence="5">
    <location>
        <begin position="1"/>
        <end position="23"/>
    </location>
</feature>
<evidence type="ECO:0000256" key="4">
    <source>
        <dbReference type="SAM" id="Coils"/>
    </source>
</evidence>
<dbReference type="PANTHER" id="PTHR31001:SF56">
    <property type="entry name" value="ZN(2)-C6 FUNGAL-TYPE DOMAIN-CONTAINING PROTEIN"/>
    <property type="match status" value="1"/>
</dbReference>
<evidence type="ECO:0000256" key="3">
    <source>
        <dbReference type="ARBA" id="ARBA00023242"/>
    </source>
</evidence>
<evidence type="ECO:0000256" key="1">
    <source>
        <dbReference type="ARBA" id="ARBA00004123"/>
    </source>
</evidence>
<dbReference type="GO" id="GO:0000981">
    <property type="term" value="F:DNA-binding transcription factor activity, RNA polymerase II-specific"/>
    <property type="evidence" value="ECO:0007669"/>
    <property type="project" value="InterPro"/>
</dbReference>
<dbReference type="AlphaFoldDB" id="A0A067QFM8"/>
<dbReference type="Pfam" id="PF04082">
    <property type="entry name" value="Fungal_trans"/>
    <property type="match status" value="1"/>
</dbReference>
<feature type="compositionally biased region" description="Pro residues" evidence="5">
    <location>
        <begin position="775"/>
        <end position="787"/>
    </location>
</feature>
<evidence type="ECO:0000313" key="8">
    <source>
        <dbReference type="Proteomes" id="UP000027265"/>
    </source>
</evidence>
<dbReference type="SUPFAM" id="SSF57701">
    <property type="entry name" value="Zn2/Cys6 DNA-binding domain"/>
    <property type="match status" value="1"/>
</dbReference>
<feature type="domain" description="Zn(2)-C6 fungal-type" evidence="6">
    <location>
        <begin position="32"/>
        <end position="61"/>
    </location>
</feature>
<evidence type="ECO:0000313" key="7">
    <source>
        <dbReference type="EMBL" id="KDQ61406.1"/>
    </source>
</evidence>
<proteinExistence type="predicted"/>
<dbReference type="PROSITE" id="PS50048">
    <property type="entry name" value="ZN2_CY6_FUNGAL_2"/>
    <property type="match status" value="1"/>
</dbReference>
<dbReference type="GO" id="GO:0005634">
    <property type="term" value="C:nucleus"/>
    <property type="evidence" value="ECO:0007669"/>
    <property type="project" value="UniProtKB-SubCell"/>
</dbReference>
<dbReference type="InterPro" id="IPR001138">
    <property type="entry name" value="Zn2Cys6_DnaBD"/>
</dbReference>
<feature type="compositionally biased region" description="Low complexity" evidence="5">
    <location>
        <begin position="699"/>
        <end position="715"/>
    </location>
</feature>
<feature type="region of interest" description="Disordered" evidence="5">
    <location>
        <begin position="698"/>
        <end position="745"/>
    </location>
</feature>
<dbReference type="CDD" id="cd00067">
    <property type="entry name" value="GAL4"/>
    <property type="match status" value="1"/>
</dbReference>
<accession>A0A067QFM8</accession>
<keyword evidence="3" id="KW-0539">Nucleus</keyword>
<keyword evidence="8" id="KW-1185">Reference proteome</keyword>
<dbReference type="GO" id="GO:0003677">
    <property type="term" value="F:DNA binding"/>
    <property type="evidence" value="ECO:0007669"/>
    <property type="project" value="InterPro"/>
</dbReference>
<sequence length="870" mass="97276">MPANIAPSSGPQRTSRSLLNDRESKRARGEISCAECRRLKLKCDKQVPCGTCVRRGCSNICPNGKLTGGHGSRLILADTEKLHRKIAEMSDRIRQLEDALAVLQANTSKERHPLLGEEFKNVKFWPEPVTEAPEQPDYDPIAETVDALGTLTISETGEAKYYGRSAGSEALLFARESQCIADDFRTDPYKPGQYFFSTIPFALRSDLEALPQRLDDSLPPLPRAWALCELFFEHASWYFRPVRREELVDEVMTPIYNVIKQKDLSESDPSVAKPTPLGESCPHKMALLYMVFSIGALVDLTLSAYNEEAHQYFEMGRAALALRSIAESPSIETIQAMSLTALYHSMSGERSSVERSWITMSLCARLSHSIGLHRDCARWGLDAKTIQKRRYVFWEIYAADLVLNLHVGRPPSTHLSYADCEFPLDDEPTLNEQGEPEAGFFAWRYIVSKQQMGPVLERLVSTKPTRYEDILELDRVIRQSPPPKSLKPKHKVQVDYEDPPTCLKHWLVSHMRFTTMLYLHRSYFTQALLDHPKNPLLSPFAPSYLAAYRVSSAIITTNTDFHSRCPLIFARIGSFWTHMFSASIILGFVVTRTPKSTMAPHAFAQLCLAFDVFEKGAETNVRAQRFLAVLRKMKDKACTVFSQTQTQTDYTKPRPPTSLRAEFGVVDDGNDDLSLFGGQTRVLSSNLLSKRWVNRSRNSRLASASTSTTPTDTNLEASSSAGQAMPEPGSSTPSQSEDSPSVQPSVEMDQFADFSPLAWAESPWDAAFAQWPQPFPSFSPNFPPPPDFSQTQQQPIQQSEPSILDLDPSPSMYPIPPNPGYLSFDSLPGQGAAASPFFGGLDMRLPIVAPGDDEQWMKLMRESGLLDDST</sequence>
<dbReference type="GO" id="GO:0006351">
    <property type="term" value="P:DNA-templated transcription"/>
    <property type="evidence" value="ECO:0007669"/>
    <property type="project" value="InterPro"/>
</dbReference>
<dbReference type="InterPro" id="IPR007219">
    <property type="entry name" value="XnlR_reg_dom"/>
</dbReference>
<dbReference type="Proteomes" id="UP000027265">
    <property type="component" value="Unassembled WGS sequence"/>
</dbReference>
<dbReference type="Gene3D" id="4.10.240.10">
    <property type="entry name" value="Zn(2)-C6 fungal-type DNA-binding domain"/>
    <property type="match status" value="1"/>
</dbReference>
<dbReference type="InterPro" id="IPR050613">
    <property type="entry name" value="Sec_Metabolite_Reg"/>
</dbReference>
<dbReference type="HOGENOM" id="CLU_007340_1_0_1"/>